<dbReference type="CDD" id="cd00754">
    <property type="entry name" value="Ubl_MoaD"/>
    <property type="match status" value="1"/>
</dbReference>
<dbReference type="Proteomes" id="UP000318741">
    <property type="component" value="Chromosome"/>
</dbReference>
<name>A0A517PDI1_9PLAN</name>
<dbReference type="Pfam" id="PF02597">
    <property type="entry name" value="ThiS"/>
    <property type="match status" value="1"/>
</dbReference>
<dbReference type="KEGG" id="acaf:CA12_35620"/>
<keyword evidence="2" id="KW-1185">Reference proteome</keyword>
<dbReference type="RefSeq" id="WP_145360309.1">
    <property type="nucleotide sequence ID" value="NZ_CP036265.1"/>
</dbReference>
<proteinExistence type="predicted"/>
<evidence type="ECO:0000313" key="1">
    <source>
        <dbReference type="EMBL" id="QDT17438.1"/>
    </source>
</evidence>
<dbReference type="EMBL" id="CP036265">
    <property type="protein sequence ID" value="QDT17438.1"/>
    <property type="molecule type" value="Genomic_DNA"/>
</dbReference>
<reference evidence="1 2" key="1">
    <citation type="submission" date="2019-02" db="EMBL/GenBank/DDBJ databases">
        <title>Deep-cultivation of Planctomycetes and their phenomic and genomic characterization uncovers novel biology.</title>
        <authorList>
            <person name="Wiegand S."/>
            <person name="Jogler M."/>
            <person name="Boedeker C."/>
            <person name="Pinto D."/>
            <person name="Vollmers J."/>
            <person name="Rivas-Marin E."/>
            <person name="Kohn T."/>
            <person name="Peeters S.H."/>
            <person name="Heuer A."/>
            <person name="Rast P."/>
            <person name="Oberbeckmann S."/>
            <person name="Bunk B."/>
            <person name="Jeske O."/>
            <person name="Meyerdierks A."/>
            <person name="Storesund J.E."/>
            <person name="Kallscheuer N."/>
            <person name="Luecker S."/>
            <person name="Lage O.M."/>
            <person name="Pohl T."/>
            <person name="Merkel B.J."/>
            <person name="Hornburger P."/>
            <person name="Mueller R.-W."/>
            <person name="Bruemmer F."/>
            <person name="Labrenz M."/>
            <person name="Spormann A.M."/>
            <person name="Op den Camp H."/>
            <person name="Overmann J."/>
            <person name="Amann R."/>
            <person name="Jetten M.S.M."/>
            <person name="Mascher T."/>
            <person name="Medema M.H."/>
            <person name="Devos D.P."/>
            <person name="Kaster A.-K."/>
            <person name="Ovreas L."/>
            <person name="Rohde M."/>
            <person name="Galperin M.Y."/>
            <person name="Jogler C."/>
        </authorList>
    </citation>
    <scope>NUCLEOTIDE SEQUENCE [LARGE SCALE GENOMIC DNA]</scope>
    <source>
        <strain evidence="1 2">CA12</strain>
    </source>
</reference>
<sequence>MIDSLAPAAARRTVAVRLFGPQARLAEADQIAVLLTEGATVAELRAELSAACEPLRASLKSSRIAVDHEYAGDADVIPPGAEVALIGLVSGG</sequence>
<evidence type="ECO:0000313" key="2">
    <source>
        <dbReference type="Proteomes" id="UP000318741"/>
    </source>
</evidence>
<dbReference type="InterPro" id="IPR012675">
    <property type="entry name" value="Beta-grasp_dom_sf"/>
</dbReference>
<accession>A0A517PDI1</accession>
<protein>
    <submittedName>
        <fullName evidence="1">ThiS family protein</fullName>
    </submittedName>
</protein>
<dbReference type="OrthoDB" id="286618at2"/>
<dbReference type="Gene3D" id="3.10.20.30">
    <property type="match status" value="1"/>
</dbReference>
<dbReference type="SUPFAM" id="SSF54285">
    <property type="entry name" value="MoaD/ThiS"/>
    <property type="match status" value="1"/>
</dbReference>
<dbReference type="AlphaFoldDB" id="A0A517PDI1"/>
<organism evidence="1 2">
    <name type="scientific">Alienimonas californiensis</name>
    <dbReference type="NCBI Taxonomy" id="2527989"/>
    <lineage>
        <taxon>Bacteria</taxon>
        <taxon>Pseudomonadati</taxon>
        <taxon>Planctomycetota</taxon>
        <taxon>Planctomycetia</taxon>
        <taxon>Planctomycetales</taxon>
        <taxon>Planctomycetaceae</taxon>
        <taxon>Alienimonas</taxon>
    </lineage>
</organism>
<dbReference type="InterPro" id="IPR016155">
    <property type="entry name" value="Mopterin_synth/thiamin_S_b"/>
</dbReference>
<gene>
    <name evidence="1" type="ORF">CA12_35620</name>
</gene>
<dbReference type="InterPro" id="IPR003749">
    <property type="entry name" value="ThiS/MoaD-like"/>
</dbReference>